<feature type="domain" description="Coenzyme Q-binding protein COQ10 START" evidence="1">
    <location>
        <begin position="11"/>
        <end position="141"/>
    </location>
</feature>
<dbReference type="AlphaFoldDB" id="H5UUT0"/>
<dbReference type="Pfam" id="PF03364">
    <property type="entry name" value="Polyketide_cyc"/>
    <property type="match status" value="1"/>
</dbReference>
<dbReference type="STRING" id="1089455.MOPEL_130_00950"/>
<reference evidence="2 3" key="1">
    <citation type="submission" date="2012-02" db="EMBL/GenBank/DDBJ databases">
        <title>Whole genome shotgun sequence of Mobilicoccus pelagius NBRC 104925.</title>
        <authorList>
            <person name="Yoshida Y."/>
            <person name="Hosoyama A."/>
            <person name="Tsuchikane K."/>
            <person name="Katsumata H."/>
            <person name="Yamazaki S."/>
            <person name="Fujita N."/>
        </authorList>
    </citation>
    <scope>NUCLEOTIDE SEQUENCE [LARGE SCALE GENOMIC DNA]</scope>
    <source>
        <strain evidence="2 3">NBRC 104925</strain>
    </source>
</reference>
<name>H5UUT0_9MICO</name>
<dbReference type="eggNOG" id="COG2867">
    <property type="taxonomic scope" value="Bacteria"/>
</dbReference>
<dbReference type="Proteomes" id="UP000004367">
    <property type="component" value="Unassembled WGS sequence"/>
</dbReference>
<evidence type="ECO:0000259" key="1">
    <source>
        <dbReference type="Pfam" id="PF03364"/>
    </source>
</evidence>
<dbReference type="InterPro" id="IPR005031">
    <property type="entry name" value="COQ10_START"/>
</dbReference>
<gene>
    <name evidence="2" type="ORF">MOPEL_130_00950</name>
</gene>
<keyword evidence="3" id="KW-1185">Reference proteome</keyword>
<dbReference type="Gene3D" id="3.30.530.20">
    <property type="match status" value="1"/>
</dbReference>
<dbReference type="OrthoDB" id="5243015at2"/>
<dbReference type="EMBL" id="BAFE01000089">
    <property type="protein sequence ID" value="GAB49488.1"/>
    <property type="molecule type" value="Genomic_DNA"/>
</dbReference>
<dbReference type="RefSeq" id="WP_009483331.1">
    <property type="nucleotide sequence ID" value="NZ_BAFE01000089.1"/>
</dbReference>
<evidence type="ECO:0000313" key="3">
    <source>
        <dbReference type="Proteomes" id="UP000004367"/>
    </source>
</evidence>
<dbReference type="PANTHER" id="PTHR39683">
    <property type="entry name" value="CONSERVED PROTEIN TB16.3"/>
    <property type="match status" value="1"/>
</dbReference>
<proteinExistence type="predicted"/>
<protein>
    <recommendedName>
        <fullName evidence="1">Coenzyme Q-binding protein COQ10 START domain-containing protein</fullName>
    </recommendedName>
</protein>
<dbReference type="CDD" id="cd07819">
    <property type="entry name" value="SRPBCC_2"/>
    <property type="match status" value="1"/>
</dbReference>
<evidence type="ECO:0000313" key="2">
    <source>
        <dbReference type="EMBL" id="GAB49488.1"/>
    </source>
</evidence>
<sequence>MSPRTQESILVAAEPGAVCDVVADVEAYPEWSPDVRSVTVLTEDEGAWPVEVEFTVGSGPMEDTYVLAYTWALDADGVGEVSWRLVRSQKLEALDGRYVIAREGGGTRVTYDLSVELAVPLPGILRRKAERTIVSTALQGLKARVEG</sequence>
<dbReference type="PANTHER" id="PTHR39683:SF4">
    <property type="entry name" value="COENZYME Q-BINDING PROTEIN COQ10 START DOMAIN-CONTAINING PROTEIN"/>
    <property type="match status" value="1"/>
</dbReference>
<comment type="caution">
    <text evidence="2">The sequence shown here is derived from an EMBL/GenBank/DDBJ whole genome shotgun (WGS) entry which is preliminary data.</text>
</comment>
<accession>H5UUT0</accession>
<dbReference type="SUPFAM" id="SSF55961">
    <property type="entry name" value="Bet v1-like"/>
    <property type="match status" value="1"/>
</dbReference>
<dbReference type="InterPro" id="IPR023393">
    <property type="entry name" value="START-like_dom_sf"/>
</dbReference>
<organism evidence="2 3">
    <name type="scientific">Mobilicoccus pelagius NBRC 104925</name>
    <dbReference type="NCBI Taxonomy" id="1089455"/>
    <lineage>
        <taxon>Bacteria</taxon>
        <taxon>Bacillati</taxon>
        <taxon>Actinomycetota</taxon>
        <taxon>Actinomycetes</taxon>
        <taxon>Micrococcales</taxon>
        <taxon>Dermatophilaceae</taxon>
        <taxon>Mobilicoccus</taxon>
    </lineage>
</organism>